<dbReference type="GO" id="GO:0006260">
    <property type="term" value="P:DNA replication"/>
    <property type="evidence" value="ECO:0007669"/>
    <property type="project" value="UniProtKB-KW"/>
</dbReference>
<evidence type="ECO:0000256" key="9">
    <source>
        <dbReference type="ARBA" id="ARBA00023124"/>
    </source>
</evidence>
<evidence type="ECO:0000256" key="10">
    <source>
        <dbReference type="ARBA" id="ARBA00023125"/>
    </source>
</evidence>
<feature type="domain" description="CRESS-DNA virus Rep endonuclease" evidence="11">
    <location>
        <begin position="8"/>
        <end position="107"/>
    </location>
</feature>
<keyword evidence="6" id="KW-0547">Nucleotide-binding</keyword>
<dbReference type="EMBL" id="MT196251">
    <property type="protein sequence ID" value="QNG41012.1"/>
    <property type="molecule type" value="Genomic_DNA"/>
</dbReference>
<evidence type="ECO:0000256" key="7">
    <source>
        <dbReference type="ARBA" id="ARBA00022759"/>
    </source>
</evidence>
<evidence type="ECO:0000256" key="4">
    <source>
        <dbReference type="ARBA" id="ARBA00022722"/>
    </source>
</evidence>
<keyword evidence="8" id="KW-0378">Hydrolase</keyword>
<evidence type="ECO:0000256" key="1">
    <source>
        <dbReference type="ARBA" id="ARBA00022679"/>
    </source>
</evidence>
<name>A0A7G7LKJ5_PYGAN</name>
<dbReference type="GO" id="GO:0016787">
    <property type="term" value="F:hydrolase activity"/>
    <property type="evidence" value="ECO:0007669"/>
    <property type="project" value="UniProtKB-KW"/>
</dbReference>
<proteinExistence type="predicted"/>
<dbReference type="GO" id="GO:0003677">
    <property type="term" value="F:DNA binding"/>
    <property type="evidence" value="ECO:0007669"/>
    <property type="project" value="UniProtKB-KW"/>
</dbReference>
<dbReference type="InterPro" id="IPR049912">
    <property type="entry name" value="CRESS_DNA_REP"/>
</dbReference>
<evidence type="ECO:0000259" key="11">
    <source>
        <dbReference type="PROSITE" id="PS52020"/>
    </source>
</evidence>
<accession>A0A7G7LKJ5</accession>
<dbReference type="Gene3D" id="3.40.1310.20">
    <property type="match status" value="1"/>
</dbReference>
<organism evidence="12">
    <name type="scientific">Pygoscelis antarcticus</name>
    <name type="common">Chinstrap penguin</name>
    <dbReference type="NCBI Taxonomy" id="79643"/>
    <lineage>
        <taxon>Eukaryota</taxon>
        <taxon>Metazoa</taxon>
        <taxon>Chordata</taxon>
        <taxon>Craniata</taxon>
        <taxon>Vertebrata</taxon>
        <taxon>Euteleostomi</taxon>
        <taxon>Archelosauria</taxon>
        <taxon>Archosauria</taxon>
        <taxon>Dinosauria</taxon>
        <taxon>Saurischia</taxon>
        <taxon>Theropoda</taxon>
        <taxon>Coelurosauria</taxon>
        <taxon>Aves</taxon>
        <taxon>Neognathae</taxon>
        <taxon>Neoaves</taxon>
        <taxon>Aequornithes</taxon>
        <taxon>Sphenisciformes</taxon>
        <taxon>Spheniscidae</taxon>
        <taxon>Pygoscelis</taxon>
    </lineage>
</organism>
<keyword evidence="1" id="KW-0808">Transferase</keyword>
<keyword evidence="2" id="KW-0548">Nucleotidyltransferase</keyword>
<keyword evidence="7" id="KW-0255">Endonuclease</keyword>
<evidence type="ECO:0000256" key="5">
    <source>
        <dbReference type="ARBA" id="ARBA00022723"/>
    </source>
</evidence>
<keyword evidence="3" id="KW-0235">DNA replication</keyword>
<dbReference type="GO" id="GO:0000166">
    <property type="term" value="F:nucleotide binding"/>
    <property type="evidence" value="ECO:0007669"/>
    <property type="project" value="UniProtKB-KW"/>
</dbReference>
<evidence type="ECO:0000256" key="3">
    <source>
        <dbReference type="ARBA" id="ARBA00022705"/>
    </source>
</evidence>
<evidence type="ECO:0000256" key="6">
    <source>
        <dbReference type="ARBA" id="ARBA00022741"/>
    </source>
</evidence>
<dbReference type="AlphaFoldDB" id="A0A7G7LKJ5"/>
<evidence type="ECO:0000313" key="12">
    <source>
        <dbReference type="EMBL" id="QNG41012.1"/>
    </source>
</evidence>
<keyword evidence="9" id="KW-0190">Covalent protein-DNA linkage</keyword>
<protein>
    <submittedName>
        <fullName evidence="12">Replication-associated protein</fullName>
    </submittedName>
</protein>
<dbReference type="GO" id="GO:0046872">
    <property type="term" value="F:metal ion binding"/>
    <property type="evidence" value="ECO:0007669"/>
    <property type="project" value="UniProtKB-KW"/>
</dbReference>
<dbReference type="PROSITE" id="PS52020">
    <property type="entry name" value="CRESS_DNA_REP"/>
    <property type="match status" value="1"/>
</dbReference>
<keyword evidence="5" id="KW-0479">Metal-binding</keyword>
<evidence type="ECO:0000256" key="8">
    <source>
        <dbReference type="ARBA" id="ARBA00022801"/>
    </source>
</evidence>
<reference evidence="12" key="1">
    <citation type="submission" date="2020-03" db="EMBL/GenBank/DDBJ databases">
        <title>Identification of Novel Circular Rep-Encoding ssDNA Molecules, Viruses, and Circular Molecules in four Penguin Species in South Georgia and the Antarctic.</title>
        <authorList>
            <person name="Levy H."/>
            <person name="Djurhuus A."/>
            <person name="Black C.E."/>
            <person name="Harding C."/>
            <person name="Suazo C."/>
            <person name="Kraberger S."/>
            <person name="Schmidlin K."/>
            <person name="Fontenele R.S."/>
            <person name="Hart T."/>
            <person name="Smith A.L."/>
            <person name="Varsani A."/>
        </authorList>
    </citation>
    <scope>NUCLEOTIDE SEQUENCE</scope>
    <source>
        <strain evidence="12">Antarctic/2_I_CPHALFsw001Ad</strain>
    </source>
</reference>
<dbReference type="GO" id="GO:0004519">
    <property type="term" value="F:endonuclease activity"/>
    <property type="evidence" value="ECO:0007669"/>
    <property type="project" value="UniProtKB-KW"/>
</dbReference>
<keyword evidence="4" id="KW-0540">Nuclease</keyword>
<evidence type="ECO:0000256" key="2">
    <source>
        <dbReference type="ARBA" id="ARBA00022695"/>
    </source>
</evidence>
<dbReference type="GO" id="GO:0016779">
    <property type="term" value="F:nucleotidyltransferase activity"/>
    <property type="evidence" value="ECO:0007669"/>
    <property type="project" value="UniProtKB-KW"/>
</dbReference>
<dbReference type="SUPFAM" id="SSF52540">
    <property type="entry name" value="P-loop containing nucleoside triphosphate hydrolases"/>
    <property type="match status" value="1"/>
</dbReference>
<dbReference type="InterPro" id="IPR027417">
    <property type="entry name" value="P-loop_NTPase"/>
</dbReference>
<keyword evidence="10" id="KW-0238">DNA-binding</keyword>
<sequence length="295" mass="34911">MEDKKNRDTTSRSWLLTLPAEVYTKDYVIEQLGMYAFVAGQLEKGNDTDYIHWQLMVEHSGPIRFSTLRNKFPKGHFDMRRGTAQQVYDYVTKSDTSLGETIEIGEYDFTSYQGKRNDLWRYRDLIMEGWTPDEIIIAPENPSAYIHRNHLIALYEVFKKDMYSKVERDIEVNYLYGPTGVGKTRHIYDNCNDFYRVTAYKNPFDDYEAQTTLVLDEFAGQMELDLVLNVLDRYPLRLPCRYRDKWACYEKVWIVSNLAPDEVYDVWIESERLKAFRRRLHNVYCMVAPGELVAE</sequence>